<comment type="similarity">
    <text evidence="1">Belongs to the mTERF family.</text>
</comment>
<protein>
    <submittedName>
        <fullName evidence="4">Uncharacterized protein</fullName>
    </submittedName>
</protein>
<evidence type="ECO:0000256" key="2">
    <source>
        <dbReference type="ARBA" id="ARBA00022946"/>
    </source>
</evidence>
<accession>A0AAN5I676</accession>
<dbReference type="EMBL" id="BTRK01000005">
    <property type="protein sequence ID" value="GMR53937.1"/>
    <property type="molecule type" value="Genomic_DNA"/>
</dbReference>
<evidence type="ECO:0000256" key="1">
    <source>
        <dbReference type="ARBA" id="ARBA00007692"/>
    </source>
</evidence>
<evidence type="ECO:0000313" key="5">
    <source>
        <dbReference type="Proteomes" id="UP001328107"/>
    </source>
</evidence>
<feature type="region of interest" description="Disordered" evidence="3">
    <location>
        <begin position="349"/>
        <end position="368"/>
    </location>
</feature>
<proteinExistence type="inferred from homology"/>
<dbReference type="AlphaFoldDB" id="A0AAN5I676"/>
<sequence length="389" mass="44209">REEMRRSVISLCTRLASTSRPRPISTITYQSIKKCAPTVCLRWYSSPTADHSDGIECRYEAEVYSEEELIVGERMLRRIVGELKERKTGDFIIPWHDADTIKEILKPLKQMIDQGVQPSFILSVCINEPLLFSLLARRGEVASRVMAVLVQSCRMPYEDVCKFMAVYGEELVGEGAEAVQGRLDRLSSLGVGNEVAMGRLIRSCPALLFAVSESSLGAMAEAMGAFFSRKEISSIIQKCPHSLLLNVDEVEAKYEYIYFQMCMEGAEFVECSRWAEITLDEIMARHEFLLKCGRYTTPDKKNPQIKMENPSLHEILDSSDDHFACAVAVVTKEEWILYQALRDKLASGPPSFERIKPSKRKAYERRAKEAEPLPDHVFDCNKEKLDRVE</sequence>
<dbReference type="Proteomes" id="UP001328107">
    <property type="component" value="Unassembled WGS sequence"/>
</dbReference>
<comment type="caution">
    <text evidence="4">The sequence shown here is derived from an EMBL/GenBank/DDBJ whole genome shotgun (WGS) entry which is preliminary data.</text>
</comment>
<evidence type="ECO:0000313" key="4">
    <source>
        <dbReference type="EMBL" id="GMR53937.1"/>
    </source>
</evidence>
<feature type="non-terminal residue" evidence="4">
    <location>
        <position position="1"/>
    </location>
</feature>
<organism evidence="4 5">
    <name type="scientific">Pristionchus mayeri</name>
    <dbReference type="NCBI Taxonomy" id="1317129"/>
    <lineage>
        <taxon>Eukaryota</taxon>
        <taxon>Metazoa</taxon>
        <taxon>Ecdysozoa</taxon>
        <taxon>Nematoda</taxon>
        <taxon>Chromadorea</taxon>
        <taxon>Rhabditida</taxon>
        <taxon>Rhabditina</taxon>
        <taxon>Diplogasteromorpha</taxon>
        <taxon>Diplogasteroidea</taxon>
        <taxon>Neodiplogasteridae</taxon>
        <taxon>Pristionchus</taxon>
    </lineage>
</organism>
<keyword evidence="5" id="KW-1185">Reference proteome</keyword>
<evidence type="ECO:0000256" key="3">
    <source>
        <dbReference type="SAM" id="MobiDB-lite"/>
    </source>
</evidence>
<dbReference type="Pfam" id="PF02536">
    <property type="entry name" value="mTERF"/>
    <property type="match status" value="1"/>
</dbReference>
<dbReference type="GO" id="GO:0003676">
    <property type="term" value="F:nucleic acid binding"/>
    <property type="evidence" value="ECO:0007669"/>
    <property type="project" value="InterPro"/>
</dbReference>
<gene>
    <name evidence="4" type="ORF">PMAYCL1PPCAC_24132</name>
</gene>
<reference evidence="5" key="1">
    <citation type="submission" date="2022-10" db="EMBL/GenBank/DDBJ databases">
        <title>Genome assembly of Pristionchus species.</title>
        <authorList>
            <person name="Yoshida K."/>
            <person name="Sommer R.J."/>
        </authorList>
    </citation>
    <scope>NUCLEOTIDE SEQUENCE [LARGE SCALE GENOMIC DNA]</scope>
    <source>
        <strain evidence="5">RS5460</strain>
    </source>
</reference>
<name>A0AAN5I676_9BILA</name>
<dbReference type="Gene3D" id="1.25.70.10">
    <property type="entry name" value="Transcription termination factor 3, mitochondrial"/>
    <property type="match status" value="1"/>
</dbReference>
<dbReference type="InterPro" id="IPR003690">
    <property type="entry name" value="MTERF"/>
</dbReference>
<dbReference type="InterPro" id="IPR038538">
    <property type="entry name" value="MTERF_sf"/>
</dbReference>
<keyword evidence="2" id="KW-0809">Transit peptide</keyword>